<keyword evidence="4" id="KW-1185">Reference proteome</keyword>
<dbReference type="GO" id="GO:0000270">
    <property type="term" value="P:peptidoglycan metabolic process"/>
    <property type="evidence" value="ECO:0007669"/>
    <property type="project" value="TreeGrafter"/>
</dbReference>
<keyword evidence="2 3" id="KW-0378">Hydrolase</keyword>
<dbReference type="EC" id="3.4.16.4" evidence="3"/>
<accession>A0A0C7NZL8</accession>
<sequence length="442" mass="50232">MKNNKIISQALLIFFILLIFISISFGVPLSSRTPLSRDGESSDYLDRIEVIDPSKVYQTPIEYPTVQQPSFENTMDSILNLLNSFEGFVGMELRNLSSNQVLLSFNEDKLFTPASLSKIITALISLESLGTNYRFETQVFRSSPITSNYNGNIYIKGFGNPVLSSDEYKYILKKATVDQGITKLYGNIVFDYSFLTEEGFGRGWMWDDPQPQIASINIWMSSHESLKYKTNGEIKDYLNFLTTVYLQELGVSFLGAIEYDVVPFSASSIYTHYSVPLKEIIKTMLETSDNQIAEQLFRNLGAIYGKGTISDSEKYFKQKIDEILGYKPSQYVLKDGCGLSKYNLLSPKMINDAVLYLYKNYSSSLLDWLAAPNEESTINNRFNFEIYAKTGTLYYDSAISAIIRTKKGNLYLLTLIENNFSSSRQSVKEFENTIINMIYSAL</sequence>
<dbReference type="PRINTS" id="PR00922">
    <property type="entry name" value="DADACBPTASE3"/>
</dbReference>
<name>A0A0C7NZL8_DEFTU</name>
<dbReference type="OrthoDB" id="9802627at2"/>
<dbReference type="GO" id="GO:0009002">
    <property type="term" value="F:serine-type D-Ala-D-Ala carboxypeptidase activity"/>
    <property type="evidence" value="ECO:0007669"/>
    <property type="project" value="UniProtKB-EC"/>
</dbReference>
<dbReference type="Proteomes" id="UP000032809">
    <property type="component" value="Chromosome I"/>
</dbReference>
<gene>
    <name evidence="3" type="primary">dacB</name>
    <name evidence="3" type="ORF">DTL3_1429</name>
</gene>
<evidence type="ECO:0000256" key="2">
    <source>
        <dbReference type="ARBA" id="ARBA00022801"/>
    </source>
</evidence>
<organism evidence="3 4">
    <name type="scientific">Defluviitoga tunisiensis</name>
    <dbReference type="NCBI Taxonomy" id="1006576"/>
    <lineage>
        <taxon>Bacteria</taxon>
        <taxon>Thermotogati</taxon>
        <taxon>Thermotogota</taxon>
        <taxon>Thermotogae</taxon>
        <taxon>Petrotogales</taxon>
        <taxon>Petrotogaceae</taxon>
        <taxon>Defluviitoga</taxon>
    </lineage>
</organism>
<dbReference type="PANTHER" id="PTHR30023:SF0">
    <property type="entry name" value="PENICILLIN-SENSITIVE CARBOXYPEPTIDASE A"/>
    <property type="match status" value="1"/>
</dbReference>
<dbReference type="KEGG" id="dtn:DTL3_1429"/>
<comment type="similarity">
    <text evidence="1">Belongs to the peptidase S13 family.</text>
</comment>
<dbReference type="PANTHER" id="PTHR30023">
    <property type="entry name" value="D-ALANYL-D-ALANINE CARBOXYPEPTIDASE"/>
    <property type="match status" value="1"/>
</dbReference>
<dbReference type="GO" id="GO:0006508">
    <property type="term" value="P:proteolysis"/>
    <property type="evidence" value="ECO:0007669"/>
    <property type="project" value="InterPro"/>
</dbReference>
<dbReference type="Gene3D" id="3.50.80.20">
    <property type="entry name" value="D-Ala-D-Ala carboxypeptidase C, peptidase S13"/>
    <property type="match status" value="1"/>
</dbReference>
<dbReference type="RefSeq" id="WP_045088116.1">
    <property type="nucleotide sequence ID" value="NZ_LN824141.1"/>
</dbReference>
<protein>
    <submittedName>
        <fullName evidence="3">D-alanyl-D-alanine carboxypeptidase/D-alanyl-D-alanine-endopeptidase</fullName>
        <ecNumber evidence="3">3.4.16.4</ecNumber>
    </submittedName>
</protein>
<dbReference type="InterPro" id="IPR012338">
    <property type="entry name" value="Beta-lactam/transpept-like"/>
</dbReference>
<evidence type="ECO:0000313" key="3">
    <source>
        <dbReference type="EMBL" id="CEP78723.1"/>
    </source>
</evidence>
<evidence type="ECO:0000313" key="4">
    <source>
        <dbReference type="Proteomes" id="UP000032809"/>
    </source>
</evidence>
<reference evidence="4" key="1">
    <citation type="submission" date="2014-11" db="EMBL/GenBank/DDBJ databases">
        <authorList>
            <person name="Wibberg D."/>
        </authorList>
    </citation>
    <scope>NUCLEOTIDE SEQUENCE [LARGE SCALE GENOMIC DNA]</scope>
    <source>
        <strain evidence="4">L3</strain>
    </source>
</reference>
<dbReference type="SUPFAM" id="SSF56601">
    <property type="entry name" value="beta-lactamase/transpeptidase-like"/>
    <property type="match status" value="1"/>
</dbReference>
<keyword evidence="3" id="KW-0645">Protease</keyword>
<keyword evidence="3" id="KW-0121">Carboxypeptidase</keyword>
<dbReference type="InterPro" id="IPR000667">
    <property type="entry name" value="Peptidase_S13"/>
</dbReference>
<evidence type="ECO:0000256" key="1">
    <source>
        <dbReference type="ARBA" id="ARBA00006096"/>
    </source>
</evidence>
<dbReference type="Gene3D" id="3.40.710.10">
    <property type="entry name" value="DD-peptidase/beta-lactamase superfamily"/>
    <property type="match status" value="2"/>
</dbReference>
<dbReference type="EMBL" id="LN824141">
    <property type="protein sequence ID" value="CEP78723.1"/>
    <property type="molecule type" value="Genomic_DNA"/>
</dbReference>
<proteinExistence type="inferred from homology"/>
<dbReference type="HOGENOM" id="CLU_017692_1_3_0"/>
<dbReference type="AlphaFoldDB" id="A0A0C7NZL8"/>
<dbReference type="STRING" id="1006576.DTL3_1429"/>
<dbReference type="Pfam" id="PF02113">
    <property type="entry name" value="Peptidase_S13"/>
    <property type="match status" value="2"/>
</dbReference>